<evidence type="ECO:0000256" key="4">
    <source>
        <dbReference type="ARBA" id="ARBA00005359"/>
    </source>
</evidence>
<evidence type="ECO:0000259" key="12">
    <source>
        <dbReference type="Pfam" id="PF01180"/>
    </source>
</evidence>
<protein>
    <recommendedName>
        <fullName evidence="5 11">Dihydroorotate dehydrogenase (quinone)</fullName>
        <ecNumber evidence="5 11">1.3.5.2</ecNumber>
    </recommendedName>
</protein>
<comment type="similarity">
    <text evidence="4">Belongs to the dihydroorotate dehydrogenase family. Type 2 subfamily.</text>
</comment>
<evidence type="ECO:0000256" key="1">
    <source>
        <dbReference type="ARBA" id="ARBA00001917"/>
    </source>
</evidence>
<dbReference type="InterPro" id="IPR013785">
    <property type="entry name" value="Aldolase_TIM"/>
</dbReference>
<dbReference type="AlphaFoldDB" id="A0A1B1TDT9"/>
<dbReference type="GO" id="GO:0016020">
    <property type="term" value="C:membrane"/>
    <property type="evidence" value="ECO:0007669"/>
    <property type="project" value="UniProtKB-SubCell"/>
</dbReference>
<feature type="domain" description="Dihydroorotate dehydrogenase catalytic" evidence="12">
    <location>
        <begin position="54"/>
        <end position="347"/>
    </location>
</feature>
<comment type="cofactor">
    <cofactor evidence="1">
        <name>FMN</name>
        <dbReference type="ChEBI" id="CHEBI:58210"/>
    </cofactor>
</comment>
<sequence length="366" mass="40400">MGLPYRTLIFPLLKGISSEKSHNISINILSKFGQNSIGKRILHSTYASPEEPIEVFDTLFKHPLGLAAGFDKGADALSSWSSLGFSWGEYGGITRFPQEGNPKPRMFRANKENALVNRMGLNNPGAMAIRDKLLIRKSSNNWPNIPIAANIGRSSKVSNENSPGDYSETLKILWDYADFFVLNVSSPNTPNLRELQGQTYLDSILQECNKIRKIDNEKKILLKLSPDRTNDQILDTLDVAIRNNIDGFVATNTTVKKPNPVNTQSRRVFSEEGGLSGRPLHNRSKEVIELIFNHTEGKIPIVGVGGIESSDTAWSSIISGASLLQLYSSLVFQGPSVVSSIVKGIKEKRIEKGFSNISEAVGYKHK</sequence>
<dbReference type="PROSITE" id="PS00911">
    <property type="entry name" value="DHODEHASE_1"/>
    <property type="match status" value="1"/>
</dbReference>
<dbReference type="NCBIfam" id="TIGR01036">
    <property type="entry name" value="pyrD_sub2"/>
    <property type="match status" value="1"/>
</dbReference>
<dbReference type="InterPro" id="IPR001295">
    <property type="entry name" value="Dihydroorotate_DH_CS"/>
</dbReference>
<name>A0A1B1TDT9_9ARCH</name>
<keyword evidence="6" id="KW-0285">Flavoprotein</keyword>
<evidence type="ECO:0000256" key="9">
    <source>
        <dbReference type="ARBA" id="ARBA00023136"/>
    </source>
</evidence>
<dbReference type="PANTHER" id="PTHR48109">
    <property type="entry name" value="DIHYDROOROTATE DEHYDROGENASE (QUINONE), MITOCHONDRIAL-RELATED"/>
    <property type="match status" value="1"/>
</dbReference>
<evidence type="ECO:0000256" key="3">
    <source>
        <dbReference type="ARBA" id="ARBA00005161"/>
    </source>
</evidence>
<keyword evidence="8" id="KW-0560">Oxidoreductase</keyword>
<evidence type="ECO:0000256" key="5">
    <source>
        <dbReference type="ARBA" id="ARBA00012791"/>
    </source>
</evidence>
<organism evidence="13">
    <name type="scientific">uncultured Poseidoniia archaeon</name>
    <dbReference type="NCBI Taxonomy" id="1697135"/>
    <lineage>
        <taxon>Archaea</taxon>
        <taxon>Methanobacteriati</taxon>
        <taxon>Thermoplasmatota</taxon>
        <taxon>Candidatus Poseidoniia</taxon>
        <taxon>environmental samples</taxon>
    </lineage>
</organism>
<dbReference type="EC" id="1.3.5.2" evidence="5 11"/>
<evidence type="ECO:0000256" key="8">
    <source>
        <dbReference type="ARBA" id="ARBA00023002"/>
    </source>
</evidence>
<evidence type="ECO:0000256" key="11">
    <source>
        <dbReference type="NCBIfam" id="TIGR01036"/>
    </source>
</evidence>
<dbReference type="CDD" id="cd04738">
    <property type="entry name" value="DHOD_2_like"/>
    <property type="match status" value="1"/>
</dbReference>
<dbReference type="GO" id="GO:0006207">
    <property type="term" value="P:'de novo' pyrimidine nucleobase biosynthetic process"/>
    <property type="evidence" value="ECO:0007669"/>
    <property type="project" value="UniProtKB-UniRule"/>
</dbReference>
<dbReference type="GO" id="GO:0005737">
    <property type="term" value="C:cytoplasm"/>
    <property type="evidence" value="ECO:0007669"/>
    <property type="project" value="InterPro"/>
</dbReference>
<evidence type="ECO:0000256" key="10">
    <source>
        <dbReference type="ARBA" id="ARBA00048639"/>
    </source>
</evidence>
<dbReference type="EMBL" id="KP211886">
    <property type="protein sequence ID" value="ANV80413.1"/>
    <property type="molecule type" value="Genomic_DNA"/>
</dbReference>
<dbReference type="Gene3D" id="3.20.20.70">
    <property type="entry name" value="Aldolase class I"/>
    <property type="match status" value="1"/>
</dbReference>
<proteinExistence type="inferred from homology"/>
<dbReference type="Pfam" id="PF01180">
    <property type="entry name" value="DHO_dh"/>
    <property type="match status" value="1"/>
</dbReference>
<dbReference type="GO" id="GO:0106430">
    <property type="term" value="F:dihydroorotate dehydrogenase (quinone) activity"/>
    <property type="evidence" value="ECO:0007669"/>
    <property type="project" value="UniProtKB-EC"/>
</dbReference>
<comment type="pathway">
    <text evidence="3">Pyrimidine metabolism; UMP biosynthesis via de novo pathway; orotate from (S)-dihydroorotate (quinone route): step 1/1.</text>
</comment>
<dbReference type="SUPFAM" id="SSF51395">
    <property type="entry name" value="FMN-linked oxidoreductases"/>
    <property type="match status" value="1"/>
</dbReference>
<dbReference type="NCBIfam" id="NF003652">
    <property type="entry name" value="PRK05286.2-5"/>
    <property type="match status" value="1"/>
</dbReference>
<dbReference type="PROSITE" id="PS00912">
    <property type="entry name" value="DHODEHASE_2"/>
    <property type="match status" value="1"/>
</dbReference>
<dbReference type="InterPro" id="IPR005719">
    <property type="entry name" value="Dihydroorotate_DH_2"/>
</dbReference>
<evidence type="ECO:0000256" key="7">
    <source>
        <dbReference type="ARBA" id="ARBA00022643"/>
    </source>
</evidence>
<dbReference type="PANTHER" id="PTHR48109:SF4">
    <property type="entry name" value="DIHYDROOROTATE DEHYDROGENASE (QUINONE), MITOCHONDRIAL"/>
    <property type="match status" value="1"/>
</dbReference>
<evidence type="ECO:0000256" key="2">
    <source>
        <dbReference type="ARBA" id="ARBA00004370"/>
    </source>
</evidence>
<dbReference type="EMBL" id="KP211887">
    <property type="protein sequence ID" value="ANV80446.1"/>
    <property type="molecule type" value="Genomic_DNA"/>
</dbReference>
<dbReference type="InterPro" id="IPR005720">
    <property type="entry name" value="Dihydroorotate_DH_cat"/>
</dbReference>
<keyword evidence="7" id="KW-0288">FMN</keyword>
<reference evidence="13" key="2">
    <citation type="journal article" date="2015" name="ISME J.">
        <title>A new class of marine Euryarchaeota group II from the Mediterranean deep chlorophyll maximum.</title>
        <authorList>
            <person name="Martin-Cuadrado A.B."/>
            <person name="Garcia-Heredia I."/>
            <person name="Molto A.G."/>
            <person name="Lopez-Ubeda R."/>
            <person name="Kimes N."/>
            <person name="Lopez-Garcia P."/>
            <person name="Moreira D."/>
            <person name="Rodriguez-Valera F."/>
        </authorList>
    </citation>
    <scope>NUCLEOTIDE SEQUENCE</scope>
</reference>
<accession>A0A1B1TDT9</accession>
<dbReference type="InterPro" id="IPR050074">
    <property type="entry name" value="DHO_dehydrogenase"/>
</dbReference>
<evidence type="ECO:0000313" key="13">
    <source>
        <dbReference type="EMBL" id="ANV80446.1"/>
    </source>
</evidence>
<reference evidence="13" key="1">
    <citation type="submission" date="2014-11" db="EMBL/GenBank/DDBJ databases">
        <authorList>
            <person name="Zhu J."/>
            <person name="Qi W."/>
            <person name="Song R."/>
        </authorList>
    </citation>
    <scope>NUCLEOTIDE SEQUENCE</scope>
</reference>
<keyword evidence="9" id="KW-0472">Membrane</keyword>
<dbReference type="UniPathway" id="UPA00070">
    <property type="reaction ID" value="UER00946"/>
</dbReference>
<comment type="subcellular location">
    <subcellularLocation>
        <location evidence="2">Membrane</location>
    </subcellularLocation>
</comment>
<dbReference type="GO" id="GO:0044205">
    <property type="term" value="P:'de novo' UMP biosynthetic process"/>
    <property type="evidence" value="ECO:0007669"/>
    <property type="project" value="UniProtKB-UniPathway"/>
</dbReference>
<comment type="catalytic activity">
    <reaction evidence="10">
        <text>(S)-dihydroorotate + a quinone = orotate + a quinol</text>
        <dbReference type="Rhea" id="RHEA:30187"/>
        <dbReference type="ChEBI" id="CHEBI:24646"/>
        <dbReference type="ChEBI" id="CHEBI:30839"/>
        <dbReference type="ChEBI" id="CHEBI:30864"/>
        <dbReference type="ChEBI" id="CHEBI:132124"/>
        <dbReference type="EC" id="1.3.5.2"/>
    </reaction>
</comment>
<evidence type="ECO:0000256" key="6">
    <source>
        <dbReference type="ARBA" id="ARBA00022630"/>
    </source>
</evidence>